<dbReference type="AlphaFoldDB" id="A0A0D7B6B2"/>
<sequence length="754" mass="80709">MASTAYSLPAVSDVVHPSHLEGDATLATEILPGPPSVVSIQQKKESKKPGYVYSYLPAYDPGTTYSGIMHGTLIAQDSLEASGKRARVGKSAVTGRAQRATTRGQAASVPAPEPAHIPVLEPETTPSTPMAVDEGTGAASSRSASVAAPNVAENGSRGKRKDAKGKEREHTLPELRNSHVNEDHCSSCRSLGSQLVYCDGCVRAFHLCCLDPPQEKIDSAEWFCPACIIDKHPPPPVNHPQPFVKQLVGFLDKSIPTEFQLPTDIRNFYKDVGTGPRGAYVDNAEIKQPRLNRFGQAEERDSFRLKDRNGSAILCHRCGTSAIPDPQPSTSTSTARPSRPRRSKTPALADTAAGAWKSIVSCDYCSLHWHLDCLDPPLSTAPPLTKKWMCPAHMEHVLPPRRRVPKTAAVVEISKQRQFNNGNIDIIPAQTSNPEPKVAVDEVLINGRRYRVPERIILLDFWSKIDTANGKGVADDESPISSPLTSLTSLSDLDEDLASNGSQMDDMSAAQLLVNFQSSADAGPSTSKPATNGKRKAASNTLPSITIPSKRKKSTPAASGSASARETRATRGSMRNGDGSVASSKSASRAPEEPMAPPPPRKIRVKMEETPSAVAPPEVPVTGAPPKPARPSRSRKKEKEKEAASGEPSTISHLESSQPEPAEPPKEKTSKHGKKRKAPEEDGDYMSKGSVAAANAVEATSRGRRKSARTGTNQTATTPPPSSTPAPVQQTQTPLKIRLRLNPPSAAPAEARKD</sequence>
<proteinExistence type="predicted"/>
<dbReference type="PROSITE" id="PS50016">
    <property type="entry name" value="ZF_PHD_2"/>
    <property type="match status" value="1"/>
</dbReference>
<feature type="compositionally biased region" description="Low complexity" evidence="5">
    <location>
        <begin position="328"/>
        <end position="337"/>
    </location>
</feature>
<feature type="compositionally biased region" description="Polar residues" evidence="5">
    <location>
        <begin position="538"/>
        <end position="547"/>
    </location>
</feature>
<evidence type="ECO:0000313" key="7">
    <source>
        <dbReference type="EMBL" id="KIY65730.1"/>
    </source>
</evidence>
<dbReference type="InterPro" id="IPR013083">
    <property type="entry name" value="Znf_RING/FYVE/PHD"/>
</dbReference>
<dbReference type="InterPro" id="IPR001965">
    <property type="entry name" value="Znf_PHD"/>
</dbReference>
<dbReference type="STRING" id="1314674.A0A0D7B6B2"/>
<dbReference type="Proteomes" id="UP000054007">
    <property type="component" value="Unassembled WGS sequence"/>
</dbReference>
<gene>
    <name evidence="7" type="ORF">CYLTODRAFT_424093</name>
</gene>
<evidence type="ECO:0000313" key="8">
    <source>
        <dbReference type="Proteomes" id="UP000054007"/>
    </source>
</evidence>
<reference evidence="7 8" key="1">
    <citation type="journal article" date="2015" name="Fungal Genet. Biol.">
        <title>Evolution of novel wood decay mechanisms in Agaricales revealed by the genome sequences of Fistulina hepatica and Cylindrobasidium torrendii.</title>
        <authorList>
            <person name="Floudas D."/>
            <person name="Held B.W."/>
            <person name="Riley R."/>
            <person name="Nagy L.G."/>
            <person name="Koehler G."/>
            <person name="Ransdell A.S."/>
            <person name="Younus H."/>
            <person name="Chow J."/>
            <person name="Chiniquy J."/>
            <person name="Lipzen A."/>
            <person name="Tritt A."/>
            <person name="Sun H."/>
            <person name="Haridas S."/>
            <person name="LaButti K."/>
            <person name="Ohm R.A."/>
            <person name="Kues U."/>
            <person name="Blanchette R.A."/>
            <person name="Grigoriev I.V."/>
            <person name="Minto R.E."/>
            <person name="Hibbett D.S."/>
        </authorList>
    </citation>
    <scope>NUCLEOTIDE SEQUENCE [LARGE SCALE GENOMIC DNA]</scope>
    <source>
        <strain evidence="7 8">FP15055 ss-10</strain>
    </source>
</reference>
<organism evidence="7 8">
    <name type="scientific">Cylindrobasidium torrendii FP15055 ss-10</name>
    <dbReference type="NCBI Taxonomy" id="1314674"/>
    <lineage>
        <taxon>Eukaryota</taxon>
        <taxon>Fungi</taxon>
        <taxon>Dikarya</taxon>
        <taxon>Basidiomycota</taxon>
        <taxon>Agaricomycotina</taxon>
        <taxon>Agaricomycetes</taxon>
        <taxon>Agaricomycetidae</taxon>
        <taxon>Agaricales</taxon>
        <taxon>Marasmiineae</taxon>
        <taxon>Physalacriaceae</taxon>
        <taxon>Cylindrobasidium</taxon>
    </lineage>
</organism>
<dbReference type="EMBL" id="KN880579">
    <property type="protein sequence ID" value="KIY65730.1"/>
    <property type="molecule type" value="Genomic_DNA"/>
</dbReference>
<dbReference type="InterPro" id="IPR011011">
    <property type="entry name" value="Znf_FYVE_PHD"/>
</dbReference>
<feature type="compositionally biased region" description="Basic and acidic residues" evidence="5">
    <location>
        <begin position="164"/>
        <end position="175"/>
    </location>
</feature>
<dbReference type="GO" id="GO:0006357">
    <property type="term" value="P:regulation of transcription by RNA polymerase II"/>
    <property type="evidence" value="ECO:0007669"/>
    <property type="project" value="TreeGrafter"/>
</dbReference>
<dbReference type="CDD" id="cd15534">
    <property type="entry name" value="PHD2_PHF12_Rco1"/>
    <property type="match status" value="1"/>
</dbReference>
<feature type="compositionally biased region" description="Low complexity" evidence="5">
    <location>
        <begin position="138"/>
        <end position="148"/>
    </location>
</feature>
<dbReference type="Gene3D" id="3.30.40.10">
    <property type="entry name" value="Zinc/RING finger domain, C3HC4 (zinc finger)"/>
    <property type="match status" value="2"/>
</dbReference>
<feature type="region of interest" description="Disordered" evidence="5">
    <location>
        <begin position="319"/>
        <end position="349"/>
    </location>
</feature>
<keyword evidence="8" id="KW-1185">Reference proteome</keyword>
<evidence type="ECO:0000256" key="5">
    <source>
        <dbReference type="SAM" id="MobiDB-lite"/>
    </source>
</evidence>
<dbReference type="InterPro" id="IPR019786">
    <property type="entry name" value="Zinc_finger_PHD-type_CS"/>
</dbReference>
<dbReference type="GO" id="GO:0008270">
    <property type="term" value="F:zinc ion binding"/>
    <property type="evidence" value="ECO:0007669"/>
    <property type="project" value="UniProtKB-KW"/>
</dbReference>
<feature type="compositionally biased region" description="Polar residues" evidence="5">
    <location>
        <begin position="519"/>
        <end position="530"/>
    </location>
</feature>
<feature type="region of interest" description="Disordered" evidence="5">
    <location>
        <begin position="81"/>
        <end position="175"/>
    </location>
</feature>
<dbReference type="OrthoDB" id="5876363at2759"/>
<dbReference type="PANTHER" id="PTHR47636:SF1">
    <property type="entry name" value="TRANSCRIPTIONAL REGULATORY PROTEIN RCO1"/>
    <property type="match status" value="1"/>
</dbReference>
<evidence type="ECO:0000256" key="2">
    <source>
        <dbReference type="ARBA" id="ARBA00022771"/>
    </source>
</evidence>
<dbReference type="InterPro" id="IPR019787">
    <property type="entry name" value="Znf_PHD-finger"/>
</dbReference>
<dbReference type="GO" id="GO:0032221">
    <property type="term" value="C:Rpd3S complex"/>
    <property type="evidence" value="ECO:0007669"/>
    <property type="project" value="TreeGrafter"/>
</dbReference>
<feature type="region of interest" description="Disordered" evidence="5">
    <location>
        <begin position="519"/>
        <end position="754"/>
    </location>
</feature>
<dbReference type="SUPFAM" id="SSF57903">
    <property type="entry name" value="FYVE/PHD zinc finger"/>
    <property type="match status" value="2"/>
</dbReference>
<evidence type="ECO:0000259" key="6">
    <source>
        <dbReference type="PROSITE" id="PS50016"/>
    </source>
</evidence>
<keyword evidence="3" id="KW-0862">Zinc</keyword>
<keyword evidence="2 4" id="KW-0863">Zinc-finger</keyword>
<dbReference type="Pfam" id="PF00628">
    <property type="entry name" value="PHD"/>
    <property type="match status" value="2"/>
</dbReference>
<dbReference type="InterPro" id="IPR052819">
    <property type="entry name" value="Chromatin_regulatory_protein"/>
</dbReference>
<dbReference type="PROSITE" id="PS01359">
    <property type="entry name" value="ZF_PHD_1"/>
    <property type="match status" value="1"/>
</dbReference>
<accession>A0A0D7B6B2</accession>
<feature type="compositionally biased region" description="Polar residues" evidence="5">
    <location>
        <begin position="650"/>
        <end position="659"/>
    </location>
</feature>
<feature type="compositionally biased region" description="Low complexity" evidence="5">
    <location>
        <begin position="94"/>
        <end position="107"/>
    </location>
</feature>
<protein>
    <recommendedName>
        <fullName evidence="6">PHD-type domain-containing protein</fullName>
    </recommendedName>
</protein>
<name>A0A0D7B6B2_9AGAR</name>
<feature type="domain" description="PHD-type" evidence="6">
    <location>
        <begin position="182"/>
        <end position="230"/>
    </location>
</feature>
<evidence type="ECO:0000256" key="1">
    <source>
        <dbReference type="ARBA" id="ARBA00022723"/>
    </source>
</evidence>
<feature type="compositionally biased region" description="Low complexity" evidence="5">
    <location>
        <begin position="725"/>
        <end position="734"/>
    </location>
</feature>
<feature type="compositionally biased region" description="Pro residues" evidence="5">
    <location>
        <begin position="617"/>
        <end position="629"/>
    </location>
</feature>
<evidence type="ECO:0000256" key="4">
    <source>
        <dbReference type="PROSITE-ProRule" id="PRU00146"/>
    </source>
</evidence>
<dbReference type="PANTHER" id="PTHR47636">
    <property type="entry name" value="TRANSCRIPTIONAL REGULATORY PROTEIN RCO1"/>
    <property type="match status" value="1"/>
</dbReference>
<keyword evidence="1" id="KW-0479">Metal-binding</keyword>
<evidence type="ECO:0000256" key="3">
    <source>
        <dbReference type="ARBA" id="ARBA00022833"/>
    </source>
</evidence>
<dbReference type="SMART" id="SM00249">
    <property type="entry name" value="PHD"/>
    <property type="match status" value="2"/>
</dbReference>